<dbReference type="Pfam" id="PF08530">
    <property type="entry name" value="PepX_C"/>
    <property type="match status" value="1"/>
</dbReference>
<gene>
    <name evidence="3" type="ORF">Afe05nite_54540</name>
</gene>
<dbReference type="InterPro" id="IPR000383">
    <property type="entry name" value="Xaa-Pro-like_dom"/>
</dbReference>
<dbReference type="GO" id="GO:0008239">
    <property type="term" value="F:dipeptidyl-peptidase activity"/>
    <property type="evidence" value="ECO:0007669"/>
    <property type="project" value="InterPro"/>
</dbReference>
<sequence>MGDRRTEALWRPPMLLDRLVTRILKLPSAPAPYRVDRGLRVPMSDGVELAAAHYAPQGEPAGTILVRGPYGLGAPFDLLYARPYAARGYHVLFVASRGTAASGGDFDPMRTELADGRDVVAWMVAQPWFTGRFATVGPSYLGFTQWALLMDPPPEMAAAVVTVGPHDFAKHSWGTGAMNLDLVGWSDMMNRQPRGDRSPGLVRGQLKQAVAAPRQARALRPVFTDLPLADAGERHYAGGARWFRDRVTRPDIDGDAYWEPMRFAAALEKAEIPILLHSGWQDLFLAQTFEQYQRLSARGLDVALTVGPWTHRGVIQDGGSRLIPETLDWLGAKLAGRPLARRTPVHLRVTGTDEWRELDEWPPPCTPLVLFPRPGAALGDAPAGSEAGFTFDPARPTPAFGGPLLENGGYVDDGGLAARPDVLAFTGEPLAAAVEVHGVPEVELAHRSDNPHVDLFVRVSEVDPAGRSRNVCEGYRRLDPARDQSTLVRIPLMPVAHRFAAGSRIRLLIAGGCYPQFTRNLGTAENPGTGTTLVPARHRLTLGPSRLVLPTAAPVSPPPASPAPGAG</sequence>
<organism evidence="3 4">
    <name type="scientific">Paractinoplanes ferrugineus</name>
    <dbReference type="NCBI Taxonomy" id="113564"/>
    <lineage>
        <taxon>Bacteria</taxon>
        <taxon>Bacillati</taxon>
        <taxon>Actinomycetota</taxon>
        <taxon>Actinomycetes</taxon>
        <taxon>Micromonosporales</taxon>
        <taxon>Micromonosporaceae</taxon>
        <taxon>Paractinoplanes</taxon>
    </lineage>
</organism>
<dbReference type="AlphaFoldDB" id="A0A919J6P3"/>
<evidence type="ECO:0000256" key="1">
    <source>
        <dbReference type="ARBA" id="ARBA00022801"/>
    </source>
</evidence>
<feature type="domain" description="Xaa-Pro dipeptidyl-peptidase C-terminal" evidence="2">
    <location>
        <begin position="327"/>
        <end position="548"/>
    </location>
</feature>
<evidence type="ECO:0000259" key="2">
    <source>
        <dbReference type="SMART" id="SM00939"/>
    </source>
</evidence>
<dbReference type="SUPFAM" id="SSF53474">
    <property type="entry name" value="alpha/beta-Hydrolases"/>
    <property type="match status" value="1"/>
</dbReference>
<dbReference type="Gene3D" id="3.40.50.1820">
    <property type="entry name" value="alpha/beta hydrolase"/>
    <property type="match status" value="1"/>
</dbReference>
<dbReference type="InterPro" id="IPR013736">
    <property type="entry name" value="Xaa-Pro_dipept_C"/>
</dbReference>
<dbReference type="SUPFAM" id="SSF49785">
    <property type="entry name" value="Galactose-binding domain-like"/>
    <property type="match status" value="1"/>
</dbReference>
<dbReference type="Pfam" id="PF02129">
    <property type="entry name" value="Peptidase_S15"/>
    <property type="match status" value="1"/>
</dbReference>
<dbReference type="NCBIfam" id="TIGR00976">
    <property type="entry name" value="CocE_NonD"/>
    <property type="match status" value="1"/>
</dbReference>
<keyword evidence="1 3" id="KW-0378">Hydrolase</keyword>
<evidence type="ECO:0000313" key="4">
    <source>
        <dbReference type="Proteomes" id="UP000598174"/>
    </source>
</evidence>
<dbReference type="InterPro" id="IPR008979">
    <property type="entry name" value="Galactose-bd-like_sf"/>
</dbReference>
<dbReference type="InterPro" id="IPR005674">
    <property type="entry name" value="CocE/Ser_esterase"/>
</dbReference>
<protein>
    <submittedName>
        <fullName evidence="3">Hydrolase</fullName>
    </submittedName>
</protein>
<name>A0A919J6P3_9ACTN</name>
<reference evidence="3" key="1">
    <citation type="submission" date="2021-01" db="EMBL/GenBank/DDBJ databases">
        <title>Whole genome shotgun sequence of Actinoplanes ferrugineus NBRC 15555.</title>
        <authorList>
            <person name="Komaki H."/>
            <person name="Tamura T."/>
        </authorList>
    </citation>
    <scope>NUCLEOTIDE SEQUENCE</scope>
    <source>
        <strain evidence="3">NBRC 15555</strain>
    </source>
</reference>
<dbReference type="InterPro" id="IPR029058">
    <property type="entry name" value="AB_hydrolase_fold"/>
</dbReference>
<dbReference type="Gene3D" id="2.60.120.260">
    <property type="entry name" value="Galactose-binding domain-like"/>
    <property type="match status" value="1"/>
</dbReference>
<proteinExistence type="predicted"/>
<dbReference type="Proteomes" id="UP000598174">
    <property type="component" value="Unassembled WGS sequence"/>
</dbReference>
<dbReference type="Gene3D" id="1.10.3020.10">
    <property type="entry name" value="alpha-amino acid ester hydrolase ( Helical cap domain)"/>
    <property type="match status" value="1"/>
</dbReference>
<evidence type="ECO:0000313" key="3">
    <source>
        <dbReference type="EMBL" id="GIE13614.1"/>
    </source>
</evidence>
<dbReference type="SMART" id="SM00939">
    <property type="entry name" value="PepX_C"/>
    <property type="match status" value="1"/>
</dbReference>
<accession>A0A919J6P3</accession>
<keyword evidence="4" id="KW-1185">Reference proteome</keyword>
<dbReference type="EMBL" id="BOMM01000049">
    <property type="protein sequence ID" value="GIE13614.1"/>
    <property type="molecule type" value="Genomic_DNA"/>
</dbReference>
<comment type="caution">
    <text evidence="3">The sequence shown here is derived from an EMBL/GenBank/DDBJ whole genome shotgun (WGS) entry which is preliminary data.</text>
</comment>